<evidence type="ECO:0008006" key="3">
    <source>
        <dbReference type="Google" id="ProtNLM"/>
    </source>
</evidence>
<dbReference type="EMBL" id="QUAL01000072">
    <property type="protein sequence ID" value="RIQ29574.1"/>
    <property type="molecule type" value="Genomic_DNA"/>
</dbReference>
<gene>
    <name evidence="1" type="ORF">DY240_08385</name>
</gene>
<protein>
    <recommendedName>
        <fullName evidence="3">HTH domain-containing protein</fullName>
    </recommendedName>
</protein>
<accession>A0A418KTZ0</accession>
<name>A0A418KTZ0_9ACTN</name>
<evidence type="ECO:0000313" key="2">
    <source>
        <dbReference type="Proteomes" id="UP000284057"/>
    </source>
</evidence>
<dbReference type="Proteomes" id="UP000284057">
    <property type="component" value="Unassembled WGS sequence"/>
</dbReference>
<comment type="caution">
    <text evidence="1">The sequence shown here is derived from an EMBL/GenBank/DDBJ whole genome shotgun (WGS) entry which is preliminary data.</text>
</comment>
<dbReference type="OrthoDB" id="3579809at2"/>
<keyword evidence="2" id="KW-1185">Reference proteome</keyword>
<proteinExistence type="predicted"/>
<organism evidence="1 2">
    <name type="scientific">Jiangella rhizosphaerae</name>
    <dbReference type="NCBI Taxonomy" id="2293569"/>
    <lineage>
        <taxon>Bacteria</taxon>
        <taxon>Bacillati</taxon>
        <taxon>Actinomycetota</taxon>
        <taxon>Actinomycetes</taxon>
        <taxon>Jiangellales</taxon>
        <taxon>Jiangellaceae</taxon>
        <taxon>Jiangella</taxon>
    </lineage>
</organism>
<dbReference type="RefSeq" id="WP_119659484.1">
    <property type="nucleotide sequence ID" value="NZ_QUAL01000072.1"/>
</dbReference>
<sequence length="74" mass="8045">MTGSEAREAVDAATGAVDADPRVGLRAVAALRRLVERLEALQVESARRQGWSWEEIGAALGVSRQAVHKKHARR</sequence>
<reference evidence="1 2" key="1">
    <citation type="submission" date="2018-09" db="EMBL/GenBank/DDBJ databases">
        <title>Isolation, diversity and antifungal activity of actinobacteria from wheat.</title>
        <authorList>
            <person name="Han C."/>
        </authorList>
    </citation>
    <scope>NUCLEOTIDE SEQUENCE [LARGE SCALE GENOMIC DNA]</scope>
    <source>
        <strain evidence="1 2">NEAU-YY265</strain>
    </source>
</reference>
<dbReference type="AlphaFoldDB" id="A0A418KTZ0"/>
<evidence type="ECO:0000313" key="1">
    <source>
        <dbReference type="EMBL" id="RIQ29574.1"/>
    </source>
</evidence>